<dbReference type="CDD" id="cd02440">
    <property type="entry name" value="AdoMet_MTases"/>
    <property type="match status" value="1"/>
</dbReference>
<proteinExistence type="predicted"/>
<dbReference type="Pfam" id="PF13649">
    <property type="entry name" value="Methyltransf_25"/>
    <property type="match status" value="1"/>
</dbReference>
<dbReference type="OrthoDB" id="2013972at2759"/>
<dbReference type="SUPFAM" id="SSF53335">
    <property type="entry name" value="S-adenosyl-L-methionine-dependent methyltransferases"/>
    <property type="match status" value="1"/>
</dbReference>
<accession>A0A9N9A1Z6</accession>
<feature type="domain" description="Methyltransferase" evidence="2">
    <location>
        <begin position="112"/>
        <end position="205"/>
    </location>
</feature>
<dbReference type="PANTHER" id="PTHR43591:SF110">
    <property type="entry name" value="RHODANESE DOMAIN-CONTAINING PROTEIN"/>
    <property type="match status" value="1"/>
</dbReference>
<gene>
    <name evidence="3" type="ORF">FCALED_LOCUS4400</name>
</gene>
<dbReference type="InterPro" id="IPR029063">
    <property type="entry name" value="SAM-dependent_MTases_sf"/>
</dbReference>
<dbReference type="InterPro" id="IPR041698">
    <property type="entry name" value="Methyltransf_25"/>
</dbReference>
<keyword evidence="4" id="KW-1185">Reference proteome</keyword>
<evidence type="ECO:0000256" key="1">
    <source>
        <dbReference type="SAM" id="MobiDB-lite"/>
    </source>
</evidence>
<organism evidence="3 4">
    <name type="scientific">Funneliformis caledonium</name>
    <dbReference type="NCBI Taxonomy" id="1117310"/>
    <lineage>
        <taxon>Eukaryota</taxon>
        <taxon>Fungi</taxon>
        <taxon>Fungi incertae sedis</taxon>
        <taxon>Mucoromycota</taxon>
        <taxon>Glomeromycotina</taxon>
        <taxon>Glomeromycetes</taxon>
        <taxon>Glomerales</taxon>
        <taxon>Glomeraceae</taxon>
        <taxon>Funneliformis</taxon>
    </lineage>
</organism>
<dbReference type="Gene3D" id="3.40.50.150">
    <property type="entry name" value="Vaccinia Virus protein VP39"/>
    <property type="match status" value="1"/>
</dbReference>
<name>A0A9N9A1Z6_9GLOM</name>
<feature type="region of interest" description="Disordered" evidence="1">
    <location>
        <begin position="1"/>
        <end position="48"/>
    </location>
</feature>
<comment type="caution">
    <text evidence="3">The sequence shown here is derived from an EMBL/GenBank/DDBJ whole genome shotgun (WGS) entry which is preliminary data.</text>
</comment>
<dbReference type="EMBL" id="CAJVPQ010000859">
    <property type="protein sequence ID" value="CAG8515050.1"/>
    <property type="molecule type" value="Genomic_DNA"/>
</dbReference>
<reference evidence="3" key="1">
    <citation type="submission" date="2021-06" db="EMBL/GenBank/DDBJ databases">
        <authorList>
            <person name="Kallberg Y."/>
            <person name="Tangrot J."/>
            <person name="Rosling A."/>
        </authorList>
    </citation>
    <scope>NUCLEOTIDE SEQUENCE</scope>
    <source>
        <strain evidence="3">UK204</strain>
    </source>
</reference>
<dbReference type="AlphaFoldDB" id="A0A9N9A1Z6"/>
<dbReference type="Proteomes" id="UP000789570">
    <property type="component" value="Unassembled WGS sequence"/>
</dbReference>
<feature type="compositionally biased region" description="Polar residues" evidence="1">
    <location>
        <begin position="1"/>
        <end position="19"/>
    </location>
</feature>
<feature type="compositionally biased region" description="Basic residues" evidence="1">
    <location>
        <begin position="22"/>
        <end position="35"/>
    </location>
</feature>
<evidence type="ECO:0000259" key="2">
    <source>
        <dbReference type="Pfam" id="PF13649"/>
    </source>
</evidence>
<protein>
    <submittedName>
        <fullName evidence="3">415_t:CDS:1</fullName>
    </submittedName>
</protein>
<dbReference type="PANTHER" id="PTHR43591">
    <property type="entry name" value="METHYLTRANSFERASE"/>
    <property type="match status" value="1"/>
</dbReference>
<sequence length="333" mass="38941">MGIKLSKSNHPSAQHNPTRAINFKRRSSRSTHRSRMINSKDDYDGSSKKEEFKYVDGRRYHNVSNLRYHLPNDDIEIDRLQLQHYLTRYIWQSNYSAPVHDLLEHGGKGVRVLDVGCGPGTWILEMASSYPKTEDFHGTDISSLFPNAIKPVNSSFSQQNVLEVLKFPDNHFDFVYMRFLMLALSNEQWKNVVIPELVRVTKKGGFVEIMEWDVNIYNSGPITKRLMNSMIADFNSRNIDDRIIDMIPEFMKESQMTDIEKDFRDCPQGRYAGKLGSLNLDNAITIFRMYKPKFSKEYGMTSEEYDQLIEDFIKEMDIHKSHNKTLRFWGKKL</sequence>
<evidence type="ECO:0000313" key="3">
    <source>
        <dbReference type="EMBL" id="CAG8515050.1"/>
    </source>
</evidence>
<evidence type="ECO:0000313" key="4">
    <source>
        <dbReference type="Proteomes" id="UP000789570"/>
    </source>
</evidence>
<feature type="compositionally biased region" description="Basic and acidic residues" evidence="1">
    <location>
        <begin position="38"/>
        <end position="48"/>
    </location>
</feature>